<organism evidence="2 3">
    <name type="scientific">Candidatus Kaiserbacteria bacterium CG10_big_fil_rev_8_21_14_0_10_47_16</name>
    <dbReference type="NCBI Taxonomy" id="1974608"/>
    <lineage>
        <taxon>Bacteria</taxon>
        <taxon>Candidatus Kaiseribacteriota</taxon>
    </lineage>
</organism>
<feature type="compositionally biased region" description="Basic and acidic residues" evidence="1">
    <location>
        <begin position="158"/>
        <end position="168"/>
    </location>
</feature>
<dbReference type="AlphaFoldDB" id="A0A2H0UEP6"/>
<evidence type="ECO:0000313" key="2">
    <source>
        <dbReference type="EMBL" id="PIR84830.1"/>
    </source>
</evidence>
<protein>
    <recommendedName>
        <fullName evidence="4">HTH deoR-type domain-containing protein</fullName>
    </recommendedName>
</protein>
<dbReference type="SUPFAM" id="SSF46785">
    <property type="entry name" value="Winged helix' DNA-binding domain"/>
    <property type="match status" value="1"/>
</dbReference>
<feature type="region of interest" description="Disordered" evidence="1">
    <location>
        <begin position="138"/>
        <end position="175"/>
    </location>
</feature>
<dbReference type="InterPro" id="IPR036390">
    <property type="entry name" value="WH_DNA-bd_sf"/>
</dbReference>
<dbReference type="Proteomes" id="UP000229344">
    <property type="component" value="Unassembled WGS sequence"/>
</dbReference>
<accession>A0A2H0UEP6</accession>
<name>A0A2H0UEP6_9BACT</name>
<evidence type="ECO:0008006" key="4">
    <source>
        <dbReference type="Google" id="ProtNLM"/>
    </source>
</evidence>
<reference evidence="3" key="1">
    <citation type="submission" date="2017-09" db="EMBL/GenBank/DDBJ databases">
        <title>Depth-based differentiation of microbial function through sediment-hosted aquifers and enrichment of novel symbionts in the deep terrestrial subsurface.</title>
        <authorList>
            <person name="Probst A.J."/>
            <person name="Ladd B."/>
            <person name="Jarett J.K."/>
            <person name="Geller-Mcgrath D.E."/>
            <person name="Sieber C.M.K."/>
            <person name="Emerson J.B."/>
            <person name="Anantharaman K."/>
            <person name="Thomas B.C."/>
            <person name="Malmstrom R."/>
            <person name="Stieglmeier M."/>
            <person name="Klingl A."/>
            <person name="Woyke T."/>
            <person name="Ryan C.M."/>
            <person name="Banfield J.F."/>
        </authorList>
    </citation>
    <scope>NUCLEOTIDE SEQUENCE [LARGE SCALE GENOMIC DNA]</scope>
</reference>
<dbReference type="EMBL" id="PFBI01000003">
    <property type="protein sequence ID" value="PIR84830.1"/>
    <property type="molecule type" value="Genomic_DNA"/>
</dbReference>
<evidence type="ECO:0000256" key="1">
    <source>
        <dbReference type="SAM" id="MobiDB-lite"/>
    </source>
</evidence>
<comment type="caution">
    <text evidence="2">The sequence shown here is derived from an EMBL/GenBank/DDBJ whole genome shotgun (WGS) entry which is preliminary data.</text>
</comment>
<evidence type="ECO:0000313" key="3">
    <source>
        <dbReference type="Proteomes" id="UP000229344"/>
    </source>
</evidence>
<gene>
    <name evidence="2" type="ORF">COU16_00375</name>
</gene>
<proteinExistence type="predicted"/>
<sequence length="237" mass="26898">MKDTSMNITGSTGKRLISDEQYFKSIFKKTEKIVCAVSYIVHKSDEQVRESVQARDLDMWALETLSATGEMLLLSREAFGSVAHQLASKMVLLESKLRVFYTIGGMQVEHLNVFVAEIDTVLRSLRDFDMNNTEESMTSLFREETSSKARHTAPAQRRVSEGRAKVAKTDSAQNGDRRDRIKAVLIAEQKASIKDITDTIKDCSEKTIQRELTTMIKDGLVLREGERRWSTYSYIGQ</sequence>